<dbReference type="Proteomes" id="UP000840039">
    <property type="component" value="Unassembled WGS sequence"/>
</dbReference>
<comment type="caution">
    <text evidence="26">The sequence shown here is derived from an EMBL/GenBank/DDBJ whole genome shotgun (WGS) entry which is preliminary data.</text>
</comment>
<dbReference type="OMA" id="WFRIARI"/>
<dbReference type="Proteomes" id="UP000481141">
    <property type="component" value="Unassembled WGS sequence"/>
</dbReference>
<evidence type="ECO:0000313" key="47">
    <source>
        <dbReference type="EMBL" id="HAB8557936.1"/>
    </source>
</evidence>
<evidence type="ECO:0000256" key="2">
    <source>
        <dbReference type="ARBA" id="ARBA00023125"/>
    </source>
</evidence>
<evidence type="ECO:0000313" key="55">
    <source>
        <dbReference type="EMBL" id="RKA07153.1"/>
    </source>
</evidence>
<dbReference type="EMBL" id="AAHZFY010000019">
    <property type="protein sequence ID" value="ECB9513911.1"/>
    <property type="molecule type" value="Genomic_DNA"/>
</dbReference>
<dbReference type="EMBL" id="AAIAJJ010000002">
    <property type="protein sequence ID" value="ECC1556225.1"/>
    <property type="molecule type" value="Genomic_DNA"/>
</dbReference>
<dbReference type="AlphaFoldDB" id="A0A0B8QQP0"/>
<evidence type="ECO:0000313" key="28">
    <source>
        <dbReference type="EMBL" id="EAG9520244.1"/>
    </source>
</evidence>
<dbReference type="EMBL" id="AABAYG010000005">
    <property type="protein sequence ID" value="EAG2246301.1"/>
    <property type="molecule type" value="Genomic_DNA"/>
</dbReference>
<evidence type="ECO:0000313" key="65">
    <source>
        <dbReference type="Proteomes" id="UP000358545"/>
    </source>
</evidence>
<dbReference type="EMBL" id="DABJAN010000007">
    <property type="protein sequence ID" value="HAJ9594626.1"/>
    <property type="molecule type" value="Genomic_DNA"/>
</dbReference>
<dbReference type="EMBL" id="AABFVG010000010">
    <property type="protein sequence ID" value="EAH2283038.1"/>
    <property type="molecule type" value="Genomic_DNA"/>
</dbReference>
<evidence type="ECO:0000313" key="85">
    <source>
        <dbReference type="Proteomes" id="UP000522199"/>
    </source>
</evidence>
<reference evidence="97 98" key="3">
    <citation type="journal article" date="2018" name="Genome Biol.">
        <title>SKESA: strategic k-mer extension for scrupulous assemblies.</title>
        <authorList>
            <person name="Souvorov A."/>
            <person name="Agarwala R."/>
            <person name="Lipman D.J."/>
        </authorList>
    </citation>
    <scope>NUCLEOTIDE SEQUENCE [LARGE SCALE GENOMIC DNA]</scope>
    <source>
        <strain evidence="44">09CEB371LM</strain>
        <strain evidence="51">2017-325981-023-01</strain>
        <strain evidence="47 100">CFIAFB20100120</strain>
        <strain evidence="46 97">CFIAFB20130012</strain>
        <strain evidence="49">CFIAFB20170037</strain>
        <strain evidence="48 98">CFIAFB20170045</strain>
        <strain evidence="50 99">DMG1500109</strain>
        <strain evidence="45">HPB3501</strain>
    </source>
</reference>
<dbReference type="KEGG" id="lmok:CQ02_01510"/>
<evidence type="ECO:0000313" key="24">
    <source>
        <dbReference type="EMBL" id="EAG4463305.1"/>
    </source>
</evidence>
<dbReference type="EMBL" id="AAAJWF010000006">
    <property type="protein sequence ID" value="EAC7481114.1"/>
    <property type="molecule type" value="Genomic_DNA"/>
</dbReference>
<gene>
    <name evidence="17" type="ORF">A8L61_13240</name>
    <name evidence="26" type="ORF">AB917_13410</name>
    <name evidence="5" type="ORF">ABZ57_12190</name>
    <name evidence="54" type="ORF">AJL21_13615</name>
    <name evidence="14" type="ORF">ART25_14620</name>
    <name evidence="6" type="ORF">ARY78_12960</name>
    <name evidence="21" type="ORF">B1N52_10740</name>
    <name evidence="20" type="ORF">B1S26_12895</name>
    <name evidence="22" type="ORF">B5K54_12200</name>
    <name evidence="18" type="ORF">BB997_10165</name>
    <name evidence="37" type="ORF">BCZ19_12535</name>
    <name evidence="19" type="ORF">BCZ21_11865</name>
    <name evidence="24" type="ORF">CA369_13460</name>
    <name evidence="23" type="ORF">CAV64_09915</name>
    <name evidence="27" type="ORF">CW845_12980</name>
    <name evidence="29" type="ORF">D4920_13210</name>
    <name evidence="28" type="ORF">D4B11_10710</name>
    <name evidence="30" type="ORF">D5N24_12570</name>
    <name evidence="32" type="ORF">D7104_13315</name>
    <name evidence="52" type="ORF">DCK61_00230</name>
    <name evidence="25" type="ORF">DCT16_11615</name>
    <name evidence="8" type="ORF">DQ70_10540</name>
    <name evidence="7" type="ORF">DU018_10370</name>
    <name evidence="55" type="ORF">DYZ80_02365</name>
    <name evidence="16" type="ORF">E1W56_13920</name>
    <name evidence="31" type="ORF">E5F58_05170</name>
    <name evidence="13" type="ORF">EX365_10925</name>
    <name evidence="12" type="ORF">EXZ73_11995</name>
    <name evidence="38" type="ORF">F6436_12985</name>
    <name evidence="39" type="ORF">F6515_08750</name>
    <name evidence="33" type="ORF">FA835_10375</name>
    <name evidence="35" type="ORF">FLQ97_09190</name>
    <name evidence="34" type="ORF">FLR03_01105</name>
    <name evidence="36" type="ORF">FNX40_05320</name>
    <name evidence="42" type="ORF">FV747_13005</name>
    <name evidence="43" type="ORF">G3O21_001460</name>
    <name evidence="44" type="ORF">GHH22_11500</name>
    <name evidence="50" type="ORF">GI949_12830</name>
    <name evidence="45" type="ORF">GIH49_13525</name>
    <name evidence="41" type="ORF">GJW51_13560</name>
    <name evidence="40" type="ORF">GQG13_11620</name>
    <name evidence="46" type="ORF">GYR60_05440</name>
    <name evidence="47" type="ORF">GYS09_11635</name>
    <name evidence="48" type="ORF">GYX23_13955</name>
    <name evidence="49" type="ORF">GYY14_08250</name>
    <name evidence="51" type="ORF">HQN34_002859</name>
    <name evidence="53" type="ORF">HZJ64_07715</name>
    <name evidence="9" type="ORF">KV70_13215</name>
    <name evidence="10" type="ORF">QD52_11520</name>
    <name evidence="11" type="ORF">UI29_11615</name>
    <name evidence="15" type="ORF">Y261_13225</name>
</gene>
<dbReference type="Proteomes" id="UP000843775">
    <property type="component" value="Unassembled WGS sequence"/>
</dbReference>
<reference evidence="55 56" key="2">
    <citation type="journal article" date="2018" name="BMC Genomics">
        <title>Genes significantly associated with lineage II food isolates of Listeria monocytogenes.</title>
        <authorList>
            <person name="Pirone-Davies C."/>
            <person name="Chen Y."/>
            <person name="Pightling A."/>
            <person name="Ryan G."/>
            <person name="Wang Y."/>
            <person name="Yao K."/>
            <person name="Hoffmann M."/>
            <person name="Allard M.W."/>
        </authorList>
    </citation>
    <scope>NUCLEOTIDE SEQUENCE [LARGE SCALE GENOMIC DNA]</scope>
    <source>
        <strain evidence="55 56">PNUSAL000550</strain>
    </source>
</reference>
<evidence type="ECO:0000313" key="52">
    <source>
        <dbReference type="EMBL" id="KAA9452917.1"/>
    </source>
</evidence>
<dbReference type="EMBL" id="AACKDQ010000023">
    <property type="protein sequence ID" value="EAK9317512.1"/>
    <property type="molecule type" value="Genomic_DNA"/>
</dbReference>
<dbReference type="Proteomes" id="UP000478704">
    <property type="component" value="Unassembled WGS sequence"/>
</dbReference>
<evidence type="ECO:0000313" key="58">
    <source>
        <dbReference type="Proteomes" id="UP000336166"/>
    </source>
</evidence>
<dbReference type="Proteomes" id="UP000410967">
    <property type="component" value="Unassembled WGS sequence"/>
</dbReference>
<evidence type="ECO:0000313" key="15">
    <source>
        <dbReference type="EMBL" id="EAE2355312.1"/>
    </source>
</evidence>
<dbReference type="EMBL" id="JACAVN010000004">
    <property type="protein sequence ID" value="NYA01717.1"/>
    <property type="molecule type" value="Genomic_DNA"/>
</dbReference>
<dbReference type="EMBL" id="AAAJKI010000026">
    <property type="protein sequence ID" value="EAC6548770.1"/>
    <property type="molecule type" value="Genomic_DNA"/>
</dbReference>
<keyword evidence="2" id="KW-0238">DNA-binding</keyword>
<evidence type="ECO:0000256" key="3">
    <source>
        <dbReference type="ARBA" id="ARBA00023163"/>
    </source>
</evidence>
<evidence type="ECO:0000313" key="64">
    <source>
        <dbReference type="Proteomes" id="UP000354255"/>
    </source>
</evidence>
<dbReference type="Proteomes" id="UP000423131">
    <property type="component" value="Unassembled WGS sequence"/>
</dbReference>
<dbReference type="Proteomes" id="UP000339309">
    <property type="component" value="Unassembled WGS sequence"/>
</dbReference>
<dbReference type="EMBL" id="AABBAW010000005">
    <property type="protein sequence ID" value="EAG2515636.1"/>
    <property type="molecule type" value="Genomic_DNA"/>
</dbReference>
<dbReference type="Proteomes" id="UP000393182">
    <property type="component" value="Unassembled WGS sequence"/>
</dbReference>
<evidence type="ECO:0000313" key="22">
    <source>
        <dbReference type="EMBL" id="EAG2998046.1"/>
    </source>
</evidence>
<dbReference type="EMBL" id="AABGUK010000001">
    <property type="protein sequence ID" value="EAH4241392.1"/>
    <property type="molecule type" value="Genomic_DNA"/>
</dbReference>
<evidence type="ECO:0000313" key="46">
    <source>
        <dbReference type="EMBL" id="HAB8397958.1"/>
    </source>
</evidence>
<evidence type="ECO:0000313" key="43">
    <source>
        <dbReference type="EMBL" id="EDP8514038.1"/>
    </source>
</evidence>
<dbReference type="EMBL" id="AABBYJ010000005">
    <property type="protein sequence ID" value="EAG4331550.1"/>
    <property type="molecule type" value="Genomic_DNA"/>
</dbReference>
<dbReference type="Proteomes" id="UP000478682">
    <property type="component" value="Unassembled WGS sequence"/>
</dbReference>
<dbReference type="EMBL" id="AAANYR010000005">
    <property type="protein sequence ID" value="EAD5787069.1"/>
    <property type="molecule type" value="Genomic_DNA"/>
</dbReference>
<dbReference type="Proteomes" id="UP000379076">
    <property type="component" value="Unassembled WGS sequence"/>
</dbReference>
<reference evidence="59 62" key="6">
    <citation type="submission" date="2018-06" db="EMBL/GenBank/DDBJ databases">
        <authorList>
            <consortium name="GenomeTrakr: Next Generation Sequencing Network for Food Pathogen Tracability"/>
        </authorList>
    </citation>
    <scope>NUCLEOTIDE SEQUENCE [LARGE SCALE GENOMIC DNA]</scope>
    <source>
        <strain evidence="22 95">10B02965A-1</strain>
        <strain evidence="8 68">CFSAN008042</strain>
        <strain evidence="24 88">CFSAN063727</strain>
        <strain evidence="40 77">CFSAN102901</strain>
        <strain evidence="14 70">FDA00006494</strain>
        <strain evidence="6 67">FDA00007096</strain>
        <strain evidence="10 73">FDA00008584</strain>
        <strain evidence="20">FDA00011243</strain>
        <strain evidence="7 57">FDA00013332</strain>
        <strain evidence="13 61">FDA00013853</strain>
        <strain evidence="34 75">FDA00014336</strain>
        <strain evidence="36 71">FDA00014370</strain>
        <strain evidence="35 72">FDA00014392</strain>
        <strain evidence="43">FDA00015054</strain>
        <strain evidence="23 91">FDA1005580-S054-001</strain>
        <strain evidence="82">FDA1090798-S029-001</strain>
        <strain evidence="83">FDA956581-098-004</strain>
        <strain evidence="21 86">FDA960927-006-004</strain>
        <strain evidence="25 96">FLAG-38921</strain>
        <strain evidence="37 76">FLAG-51482A</strain>
        <strain evidence="19 59">FLAG-54356</strain>
        <strain evidence="12 69">FSIS31901579</strain>
        <strain evidence="31 87">LS1344</strain>
        <strain evidence="41 79">OSF101448</strain>
        <strain evidence="11 62">VA-WGS-00405</strain>
    </source>
</reference>
<evidence type="ECO:0000313" key="7">
    <source>
        <dbReference type="EMBL" id="EAC6548770.1"/>
    </source>
</evidence>
<evidence type="ECO:0000313" key="34">
    <source>
        <dbReference type="EMBL" id="ECB9472272.1"/>
    </source>
</evidence>
<dbReference type="Proteomes" id="UP000455569">
    <property type="component" value="Unassembled WGS sequence"/>
</dbReference>
<accession>A0A0B8QQP0</accession>
<dbReference type="FunFam" id="1.10.10.10:FF:000851">
    <property type="entry name" value="MarR family transcriptional regulator"/>
    <property type="match status" value="1"/>
</dbReference>
<evidence type="ECO:0000313" key="84">
    <source>
        <dbReference type="Proteomes" id="UP000489121"/>
    </source>
</evidence>
<evidence type="ECO:0000313" key="50">
    <source>
        <dbReference type="EMBL" id="HAC1755855.1"/>
    </source>
</evidence>
<dbReference type="Proteomes" id="UP000544530">
    <property type="component" value="Unassembled WGS sequence"/>
</dbReference>
<dbReference type="Proteomes" id="UP000842809">
    <property type="component" value="Unassembled WGS sequence"/>
</dbReference>
<evidence type="ECO:0000313" key="77">
    <source>
        <dbReference type="Proteomes" id="UP000455569"/>
    </source>
</evidence>
<evidence type="ECO:0000313" key="80">
    <source>
        <dbReference type="Proteomes" id="UP000467536"/>
    </source>
</evidence>
<dbReference type="Gene3D" id="1.10.10.10">
    <property type="entry name" value="Winged helix-like DNA-binding domain superfamily/Winged helix DNA-binding domain"/>
    <property type="match status" value="1"/>
</dbReference>
<evidence type="ECO:0000313" key="79">
    <source>
        <dbReference type="Proteomes" id="UP000467347"/>
    </source>
</evidence>
<evidence type="ECO:0000313" key="49">
    <source>
        <dbReference type="EMBL" id="HAC0275355.1"/>
    </source>
</evidence>
<dbReference type="InterPro" id="IPR000835">
    <property type="entry name" value="HTH_MarR-typ"/>
</dbReference>
<evidence type="ECO:0000313" key="39">
    <source>
        <dbReference type="EMBL" id="ECY9783083.1"/>
    </source>
</evidence>
<dbReference type="Proteomes" id="UP000566721">
    <property type="component" value="Unassembled WGS sequence"/>
</dbReference>
<dbReference type="EMBL" id="AANCRK010000005">
    <property type="protein sequence ID" value="EDN7715761.1"/>
    <property type="molecule type" value="Genomic_DNA"/>
</dbReference>
<evidence type="ECO:0000313" key="74">
    <source>
        <dbReference type="Proteomes" id="UP000410967"/>
    </source>
</evidence>
<dbReference type="Proteomes" id="UP000540117">
    <property type="component" value="Unassembled WGS sequence"/>
</dbReference>
<evidence type="ECO:0000313" key="45">
    <source>
        <dbReference type="EMBL" id="HAA9723159.1"/>
    </source>
</evidence>
<dbReference type="EMBL" id="DAAEZQ010000009">
    <property type="protein sequence ID" value="HAA9723159.1"/>
    <property type="molecule type" value="Genomic_DNA"/>
</dbReference>
<evidence type="ECO:0000313" key="63">
    <source>
        <dbReference type="Proteomes" id="UP000350032"/>
    </source>
</evidence>
<protein>
    <submittedName>
        <fullName evidence="55">HTH-type transcriptional regulator</fullName>
    </submittedName>
    <submittedName>
        <fullName evidence="26">MarR family transcriptional regulator</fullName>
    </submittedName>
</protein>
<dbReference type="Proteomes" id="UP000522199">
    <property type="component" value="Unassembled WGS sequence"/>
</dbReference>
<evidence type="ECO:0000313" key="13">
    <source>
        <dbReference type="EMBL" id="EAD5787069.1"/>
    </source>
</evidence>
<evidence type="ECO:0000313" key="42">
    <source>
        <dbReference type="EMBL" id="EDO0986915.1"/>
    </source>
</evidence>
<proteinExistence type="predicted"/>
<organism evidence="26 94">
    <name type="scientific">Listeria monocytogenes</name>
    <dbReference type="NCBI Taxonomy" id="1639"/>
    <lineage>
        <taxon>Bacteria</taxon>
        <taxon>Bacillati</taxon>
        <taxon>Bacillota</taxon>
        <taxon>Bacilli</taxon>
        <taxon>Bacillales</taxon>
        <taxon>Listeriaceae</taxon>
        <taxon>Listeria</taxon>
    </lineage>
</organism>
<dbReference type="EMBL" id="AAAIKW010000009">
    <property type="protein sequence ID" value="EAC4553247.1"/>
    <property type="molecule type" value="Genomic_DNA"/>
</dbReference>
<dbReference type="Proteomes" id="UP000365297">
    <property type="component" value="Unassembled WGS sequence"/>
</dbReference>
<dbReference type="EMBL" id="QDAY01000001">
    <property type="protein sequence ID" value="KAA9452917.1"/>
    <property type="molecule type" value="Genomic_DNA"/>
</dbReference>
<evidence type="ECO:0000313" key="97">
    <source>
        <dbReference type="Proteomes" id="UP000840197"/>
    </source>
</evidence>
<evidence type="ECO:0000313" key="8">
    <source>
        <dbReference type="EMBL" id="EAC7481114.1"/>
    </source>
</evidence>
<dbReference type="EMBL" id="AABEMN010000015">
    <property type="protein sequence ID" value="EAG9520244.1"/>
    <property type="molecule type" value="Genomic_DNA"/>
</dbReference>
<evidence type="ECO:0000313" key="16">
    <source>
        <dbReference type="EMBL" id="EAE4943141.1"/>
    </source>
</evidence>
<dbReference type="EMBL" id="DAAJZA010000010">
    <property type="protein sequence ID" value="HAC1755855.1"/>
    <property type="molecule type" value="Genomic_DNA"/>
</dbReference>
<dbReference type="EMBL" id="AABAGT010000023">
    <property type="protein sequence ID" value="EAG0868228.1"/>
    <property type="molecule type" value="Genomic_DNA"/>
</dbReference>
<dbReference type="Proteomes" id="UP000427828">
    <property type="component" value="Unassembled WGS sequence"/>
</dbReference>
<dbReference type="Proteomes" id="UP000389283">
    <property type="component" value="Unassembled WGS sequence"/>
</dbReference>
<dbReference type="Proteomes" id="UP000354255">
    <property type="component" value="Unassembled WGS sequence"/>
</dbReference>
<dbReference type="KEGG" id="lmv:Y193_14470"/>
<evidence type="ECO:0000313" key="92">
    <source>
        <dbReference type="Proteomes" id="UP000544530"/>
    </source>
</evidence>
<evidence type="ECO:0000313" key="59">
    <source>
        <dbReference type="Proteomes" id="UP000337746"/>
    </source>
</evidence>
<evidence type="ECO:0000313" key="68">
    <source>
        <dbReference type="Proteomes" id="UP000368512"/>
    </source>
</evidence>
<dbReference type="GO" id="GO:0003700">
    <property type="term" value="F:DNA-binding transcription factor activity"/>
    <property type="evidence" value="ECO:0007669"/>
    <property type="project" value="InterPro"/>
</dbReference>
<evidence type="ECO:0000313" key="76">
    <source>
        <dbReference type="Proteomes" id="UP000427828"/>
    </source>
</evidence>
<evidence type="ECO:0000313" key="17">
    <source>
        <dbReference type="EMBL" id="EAG0868228.1"/>
    </source>
</evidence>
<evidence type="ECO:0000313" key="95">
    <source>
        <dbReference type="Proteomes" id="UP000549379"/>
    </source>
</evidence>
<dbReference type="Proteomes" id="UP000548278">
    <property type="component" value="Unassembled WGS sequence"/>
</dbReference>
<keyword evidence="1" id="KW-0805">Transcription regulation</keyword>
<evidence type="ECO:0000313" key="90">
    <source>
        <dbReference type="Proteomes" id="UP000533021"/>
    </source>
</evidence>
<evidence type="ECO:0000313" key="9">
    <source>
        <dbReference type="EMBL" id="EAC9041174.1"/>
    </source>
</evidence>
<evidence type="ECO:0000313" key="25">
    <source>
        <dbReference type="EMBL" id="EAG6170017.1"/>
    </source>
</evidence>
<evidence type="ECO:0000313" key="23">
    <source>
        <dbReference type="EMBL" id="EAG4331550.1"/>
    </source>
</evidence>
<dbReference type="EMBL" id="AABBZO010000019">
    <property type="protein sequence ID" value="EAG4463305.1"/>
    <property type="molecule type" value="Genomic_DNA"/>
</dbReference>
<dbReference type="EMBL" id="AANEHK010000014">
    <property type="protein sequence ID" value="EDO0986915.1"/>
    <property type="molecule type" value="Genomic_DNA"/>
</dbReference>
<evidence type="ECO:0000313" key="66">
    <source>
        <dbReference type="Proteomes" id="UP000364988"/>
    </source>
</evidence>
<dbReference type="Proteomes" id="UP000852906">
    <property type="component" value="Unassembled WGS sequence"/>
</dbReference>
<evidence type="ECO:0000313" key="21">
    <source>
        <dbReference type="EMBL" id="EAG2515636.1"/>
    </source>
</evidence>
<evidence type="ECO:0000313" key="20">
    <source>
        <dbReference type="EMBL" id="EAG2246301.1"/>
    </source>
</evidence>
<evidence type="ECO:0000313" key="53">
    <source>
        <dbReference type="EMBL" id="NYA01717.1"/>
    </source>
</evidence>
<evidence type="ECO:0000313" key="78">
    <source>
        <dbReference type="Proteomes" id="UP000460224"/>
    </source>
</evidence>
<evidence type="ECO:0000313" key="38">
    <source>
        <dbReference type="EMBL" id="ECY6545249.1"/>
    </source>
</evidence>
<dbReference type="Proteomes" id="UP000533021">
    <property type="component" value="Unassembled WGS sequence"/>
</dbReference>
<dbReference type="EMBL" id="DAAJCS010000012">
    <property type="protein sequence ID" value="HAC0014094.1"/>
    <property type="molecule type" value="Genomic_DNA"/>
</dbReference>
<evidence type="ECO:0000313" key="96">
    <source>
        <dbReference type="Proteomes" id="UP000566721"/>
    </source>
</evidence>
<evidence type="ECO:0000313" key="11">
    <source>
        <dbReference type="EMBL" id="EAD3793398.1"/>
    </source>
</evidence>
<evidence type="ECO:0000313" key="30">
    <source>
        <dbReference type="EMBL" id="EAH3295237.1"/>
    </source>
</evidence>
<dbReference type="EMBL" id="AABEKY010000008">
    <property type="protein sequence ID" value="EAG9388404.1"/>
    <property type="molecule type" value="Genomic_DNA"/>
</dbReference>
<evidence type="ECO:0000313" key="82">
    <source>
        <dbReference type="Proteomes" id="UP000478704"/>
    </source>
</evidence>
<evidence type="ECO:0000313" key="61">
    <source>
        <dbReference type="Proteomes" id="UP000344343"/>
    </source>
</evidence>
<dbReference type="EMBL" id="AANPAU010000004">
    <property type="protein sequence ID" value="EDP8514038.1"/>
    <property type="molecule type" value="Genomic_DNA"/>
</dbReference>
<evidence type="ECO:0000313" key="41">
    <source>
        <dbReference type="EMBL" id="EDN9837692.1"/>
    </source>
</evidence>
<dbReference type="PROSITE" id="PS50995">
    <property type="entry name" value="HTH_MARR_2"/>
    <property type="match status" value="1"/>
</dbReference>
<dbReference type="InterPro" id="IPR036390">
    <property type="entry name" value="WH_DNA-bd_sf"/>
</dbReference>
<dbReference type="EMBL" id="AABDGJ010000012">
    <property type="protein sequence ID" value="EAG6991587.1"/>
    <property type="molecule type" value="Genomic_DNA"/>
</dbReference>
<dbReference type="EMBL" id="AABGHY010000010">
    <property type="protein sequence ID" value="EAH3295237.1"/>
    <property type="molecule type" value="Genomic_DNA"/>
</dbReference>
<evidence type="ECO:0000313" key="37">
    <source>
        <dbReference type="EMBL" id="ECX6925502.1"/>
    </source>
</evidence>
<dbReference type="Proteomes" id="UP000530452">
    <property type="component" value="Unassembled WGS sequence"/>
</dbReference>
<dbReference type="CDD" id="cd00090">
    <property type="entry name" value="HTH_ARSR"/>
    <property type="match status" value="1"/>
</dbReference>
<evidence type="ECO:0000313" key="101">
    <source>
        <dbReference type="Proteomes" id="UP000852906"/>
    </source>
</evidence>
<dbReference type="EMBL" id="AAHZFN010000001">
    <property type="protein sequence ID" value="ECB9472272.1"/>
    <property type="molecule type" value="Genomic_DNA"/>
</dbReference>
<dbReference type="EMBL" id="QXLS01000005">
    <property type="protein sequence ID" value="RKA07153.1"/>
    <property type="molecule type" value="Genomic_DNA"/>
</dbReference>
<evidence type="ECO:0000313" key="29">
    <source>
        <dbReference type="EMBL" id="EAH2283038.1"/>
    </source>
</evidence>
<evidence type="ECO:0000313" key="32">
    <source>
        <dbReference type="EMBL" id="EAK8898677.1"/>
    </source>
</evidence>
<dbReference type="Proteomes" id="UP000403352">
    <property type="component" value="Unassembled WGS sequence"/>
</dbReference>
<evidence type="ECO:0000313" key="36">
    <source>
        <dbReference type="EMBL" id="ECC1556225.1"/>
    </source>
</evidence>
<evidence type="ECO:0000313" key="40">
    <source>
        <dbReference type="EMBL" id="EDN7715761.1"/>
    </source>
</evidence>
<evidence type="ECO:0000313" key="99">
    <source>
        <dbReference type="Proteomes" id="UP000843775"/>
    </source>
</evidence>
<dbReference type="EMBL" id="AALEDS010000016">
    <property type="protein sequence ID" value="ECY6545249.1"/>
    <property type="molecule type" value="Genomic_DNA"/>
</dbReference>
<dbReference type="PRINTS" id="PR00598">
    <property type="entry name" value="HTHMARR"/>
</dbReference>
<evidence type="ECO:0000313" key="35">
    <source>
        <dbReference type="EMBL" id="ECB9513911.1"/>
    </source>
</evidence>
<evidence type="ECO:0000313" key="73">
    <source>
        <dbReference type="Proteomes" id="UP000403352"/>
    </source>
</evidence>
<evidence type="ECO:0000313" key="81">
    <source>
        <dbReference type="Proteomes" id="UP000478682"/>
    </source>
</evidence>
<feature type="domain" description="HTH marR-type" evidence="4">
    <location>
        <begin position="1"/>
        <end position="138"/>
    </location>
</feature>
<evidence type="ECO:0000313" key="87">
    <source>
        <dbReference type="Proteomes" id="UP000527632"/>
    </source>
</evidence>
<reference evidence="74 85" key="7">
    <citation type="submission" date="2019-04" db="EMBL/GenBank/DDBJ databases">
        <authorList>
            <consortium name="GenomeTrakr network: Whole genome sequencing for foodborne pathogen traceback"/>
        </authorList>
    </citation>
    <scope>NUCLEOTIDE SEQUENCE [LARGE SCALE GENOMIC DNA]</scope>
    <source>
        <strain evidence="26 94">CFSAN004300</strain>
        <strain evidence="27 85">CFSAN072474</strain>
        <strain evidence="38 66">FLAG-55987</strain>
        <strain evidence="33 74">PHLUSALM00088</strain>
    </source>
</reference>
<dbReference type="Proteomes" id="UP000368512">
    <property type="component" value="Unassembled WGS sequence"/>
</dbReference>
<dbReference type="EMBL" id="AACJYH010000011">
    <property type="protein sequence ID" value="EAK8898677.1"/>
    <property type="molecule type" value="Genomic_DNA"/>
</dbReference>
<evidence type="ECO:0000313" key="94">
    <source>
        <dbReference type="Proteomes" id="UP000548278"/>
    </source>
</evidence>
<evidence type="ECO:0000313" key="71">
    <source>
        <dbReference type="Proteomes" id="UP000389283"/>
    </source>
</evidence>
<evidence type="ECO:0000313" key="10">
    <source>
        <dbReference type="EMBL" id="EAD1185704.1"/>
    </source>
</evidence>
<dbReference type="EMBL" id="DAAIHR010000004">
    <property type="protein sequence ID" value="HAB8397958.1"/>
    <property type="molecule type" value="Genomic_DNA"/>
</dbReference>
<dbReference type="EMBL" id="AAASLB010000010">
    <property type="protein sequence ID" value="EAE4943141.1"/>
    <property type="molecule type" value="Genomic_DNA"/>
</dbReference>
<dbReference type="Proteomes" id="UP000398321">
    <property type="component" value="Unassembled WGS sequence"/>
</dbReference>
<dbReference type="EMBL" id="AABAWE010000005">
    <property type="protein sequence ID" value="EAG2087959.1"/>
    <property type="molecule type" value="Genomic_DNA"/>
</dbReference>
<evidence type="ECO:0000259" key="4">
    <source>
        <dbReference type="PROSITE" id="PS50995"/>
    </source>
</evidence>
<dbReference type="Proteomes" id="UP000843503">
    <property type="component" value="Unassembled WGS sequence"/>
</dbReference>
<evidence type="ECO:0000313" key="48">
    <source>
        <dbReference type="EMBL" id="HAC0014094.1"/>
    </source>
</evidence>
<evidence type="ECO:0000313" key="31">
    <source>
        <dbReference type="EMBL" id="EAH4241392.1"/>
    </source>
</evidence>
<dbReference type="Proteomes" id="UP000528151">
    <property type="component" value="Unassembled WGS sequence"/>
</dbReference>
<dbReference type="Proteomes" id="UP000376505">
    <property type="component" value="Unassembled WGS sequence"/>
</dbReference>
<evidence type="ECO:0000313" key="86">
    <source>
        <dbReference type="Proteomes" id="UP000525850"/>
    </source>
</evidence>
<dbReference type="InterPro" id="IPR036388">
    <property type="entry name" value="WH-like_DNA-bd_sf"/>
</dbReference>
<dbReference type="PANTHER" id="PTHR42756">
    <property type="entry name" value="TRANSCRIPTIONAL REGULATOR, MARR"/>
    <property type="match status" value="1"/>
</dbReference>
<evidence type="ECO:0000313" key="26">
    <source>
        <dbReference type="EMBL" id="EAG6991587.1"/>
    </source>
</evidence>
<evidence type="ECO:0000256" key="1">
    <source>
        <dbReference type="ARBA" id="ARBA00023015"/>
    </source>
</evidence>
<evidence type="ECO:0000313" key="19">
    <source>
        <dbReference type="EMBL" id="EAG2087959.1"/>
    </source>
</evidence>
<reference evidence="46" key="9">
    <citation type="submission" date="2020-01" db="EMBL/GenBank/DDBJ databases">
        <authorList>
            <consortium name="NCBI Pathogen Detection Project"/>
        </authorList>
    </citation>
    <scope>NUCLEOTIDE SEQUENCE</scope>
    <source>
        <strain evidence="44">09CEB371LM</strain>
        <strain evidence="51">2017-325981-023-01</strain>
        <strain evidence="47">CFIAFB20100120</strain>
        <strain evidence="46">CFIAFB20130012</strain>
        <strain evidence="49">CFIAFB20170037</strain>
        <strain evidence="48">CFIAFB20170045</strain>
        <strain evidence="50">DMG1500109</strain>
        <strain evidence="45">HPB3501</strain>
    </source>
</reference>
<dbReference type="SMART" id="SM00347">
    <property type="entry name" value="HTH_MARR"/>
    <property type="match status" value="1"/>
</dbReference>
<dbReference type="EMBL" id="AAAKQF010000010">
    <property type="protein sequence ID" value="EAC9041174.1"/>
    <property type="molecule type" value="Genomic_DNA"/>
</dbReference>
<dbReference type="EMBL" id="AAAIXK010000007">
    <property type="protein sequence ID" value="EAC5551340.1"/>
    <property type="molecule type" value="Genomic_DNA"/>
</dbReference>
<dbReference type="EMBL" id="AALGDA010000024">
    <property type="protein sequence ID" value="ECY9783083.1"/>
    <property type="molecule type" value="Genomic_DNA"/>
</dbReference>
<dbReference type="Proteomes" id="UP000344343">
    <property type="component" value="Unassembled WGS sequence"/>
</dbReference>
<evidence type="ECO:0000313" key="67">
    <source>
        <dbReference type="Proteomes" id="UP000365297"/>
    </source>
</evidence>
<dbReference type="Proteomes" id="UP000364988">
    <property type="component" value="Unassembled WGS sequence"/>
</dbReference>
<dbReference type="EMBL" id="AABATR010000005">
    <property type="protein sequence ID" value="EAG1893970.1"/>
    <property type="molecule type" value="Genomic_DNA"/>
</dbReference>
<dbReference type="RefSeq" id="WP_003724202.1">
    <property type="nucleotide sequence ID" value="NC_021824.1"/>
</dbReference>
<sequence>MVKKEERLGVLLWFRFSRFYNRNMKLTNQNLRAVGISTAQFDCIAQIGLDKEITQQQLAEKLVVTKGNVTQLLAKLEQLGYITRTKTGREKHITLTEKGQACYRENVPKQEAFQQAQFDKLTRDEQKELLKLLKKLGE</sequence>
<evidence type="ECO:0000313" key="93">
    <source>
        <dbReference type="Proteomes" id="UP000546397"/>
    </source>
</evidence>
<evidence type="ECO:0000313" key="27">
    <source>
        <dbReference type="EMBL" id="EAG9388404.1"/>
    </source>
</evidence>
<dbReference type="EMBL" id="AABCVX010000005">
    <property type="protein sequence ID" value="EAG6170017.1"/>
    <property type="molecule type" value="Genomic_DNA"/>
</dbReference>
<name>A0A0B8QQP0_LISMN</name>
<dbReference type="PANTHER" id="PTHR42756:SF1">
    <property type="entry name" value="TRANSCRIPTIONAL REPRESSOR OF EMRAB OPERON"/>
    <property type="match status" value="1"/>
</dbReference>
<dbReference type="GO" id="GO:0003677">
    <property type="term" value="F:DNA binding"/>
    <property type="evidence" value="ECO:0007669"/>
    <property type="project" value="UniProtKB-KW"/>
</dbReference>
<dbReference type="EMBL" id="AAAQQZ010000009">
    <property type="protein sequence ID" value="EAE1340149.1"/>
    <property type="molecule type" value="Genomic_DNA"/>
</dbReference>
<dbReference type="Proteomes" id="UP000337746">
    <property type="component" value="Unassembled WGS sequence"/>
</dbReference>
<dbReference type="EMBL" id="DAAEEB010000008">
    <property type="protein sequence ID" value="HAA8053763.1"/>
    <property type="molecule type" value="Genomic_DNA"/>
</dbReference>
<dbReference type="Proteomes" id="UP000350032">
    <property type="component" value="Unassembled WGS sequence"/>
</dbReference>
<evidence type="ECO:0000313" key="33">
    <source>
        <dbReference type="EMBL" id="EAK9317512.1"/>
    </source>
</evidence>
<dbReference type="EMBL" id="AAANYN010000020">
    <property type="protein sequence ID" value="EAD5775012.1"/>
    <property type="molecule type" value="Genomic_DNA"/>
</dbReference>
<evidence type="ECO:0000313" key="62">
    <source>
        <dbReference type="Proteomes" id="UP000345329"/>
    </source>
</evidence>
<dbReference type="EMBL" id="AABBHO010000041">
    <property type="protein sequence ID" value="EAG2998046.1"/>
    <property type="molecule type" value="Genomic_DNA"/>
</dbReference>
<dbReference type="Proteomes" id="UP000489121">
    <property type="component" value="Unassembled WGS sequence"/>
</dbReference>
<reference evidence="54 101" key="1">
    <citation type="submission" date="2016-09" db="EMBL/GenBank/DDBJ databases">
        <title>100K Listeria isolates.</title>
        <authorList>
            <person name="Chen P."/>
            <person name="Weimer B.C."/>
            <person name="Kong N."/>
            <person name="Huang B."/>
        </authorList>
    </citation>
    <scope>NUCLEOTIDE SEQUENCE [LARGE SCALE GENOMIC DNA]</scope>
    <source>
        <strain evidence="54 101">BCW_2383</strain>
    </source>
</reference>
<evidence type="ECO:0000313" key="57">
    <source>
        <dbReference type="Proteomes" id="UP000331186"/>
    </source>
</evidence>
<reference evidence="58 60" key="5">
    <citation type="submission" date="2018-06" db="EMBL/GenBank/DDBJ databases">
        <authorList>
            <consortium name="PulseNet: The National Subtyping Network for Foodborne Disease Surveillance"/>
            <person name="Tarr C.L."/>
            <person name="Trees E."/>
            <person name="Katz L.S."/>
            <person name="Carleton-Romer H.A."/>
            <person name="Stroika S."/>
            <person name="Kucerova Z."/>
            <person name="Roache K.F."/>
            <person name="Sabol A.L."/>
            <person name="Besser J."/>
            <person name="Gerner-Smidt P."/>
        </authorList>
    </citation>
    <scope>NUCLEOTIDE SEQUENCE [LARGE SCALE GENOMIC DNA]</scope>
    <source>
        <strain evidence="5 60">2015L-6227</strain>
        <strain evidence="15 58">PNUSAL000134</strain>
        <strain evidence="9 64">PNUSAL000910</strain>
        <strain evidence="17 65">PNUSAL002180</strain>
        <strain evidence="18 81">PNUSAL002298</strain>
        <strain evidence="32 63">PNUSAL004402</strain>
        <strain evidence="39 84">PNUSAL005692</strain>
    </source>
</reference>
<dbReference type="Proteomes" id="UP000844415">
    <property type="component" value="Unassembled WGS sequence"/>
</dbReference>
<evidence type="ECO:0000313" key="18">
    <source>
        <dbReference type="EMBL" id="EAG1893970.1"/>
    </source>
</evidence>
<dbReference type="Proteomes" id="UP000467536">
    <property type="component" value="Unassembled WGS sequence"/>
</dbReference>
<dbReference type="EMBL" id="AAALRN010000005">
    <property type="protein sequence ID" value="EAD1185704.1"/>
    <property type="molecule type" value="Genomic_DNA"/>
</dbReference>
<evidence type="ECO:0000313" key="14">
    <source>
        <dbReference type="EMBL" id="EAE1340149.1"/>
    </source>
</evidence>
<dbReference type="Proteomes" id="UP000460224">
    <property type="component" value="Unassembled WGS sequence"/>
</dbReference>
<dbReference type="InterPro" id="IPR011991">
    <property type="entry name" value="ArsR-like_HTH"/>
</dbReference>
<evidence type="ECO:0000313" key="6">
    <source>
        <dbReference type="EMBL" id="EAC5551340.1"/>
    </source>
</evidence>
<dbReference type="Proteomes" id="UP000549379">
    <property type="component" value="Unassembled WGS sequence"/>
</dbReference>
<dbReference type="EMBL" id="AAAREG010000014">
    <property type="protein sequence ID" value="EAE2355312.1"/>
    <property type="molecule type" value="Genomic_DNA"/>
</dbReference>
<evidence type="ECO:0000313" key="89">
    <source>
        <dbReference type="Proteomes" id="UP000530452"/>
    </source>
</evidence>
<reference evidence="53 92" key="10">
    <citation type="submission" date="2020-06" db="EMBL/GenBank/DDBJ databases">
        <title>Two Listeria outbreaks in Switzerland in 2018 and 2020.</title>
        <authorList>
            <person name="Stevens M.J.A."/>
            <person name="Bloemberg G."/>
            <person name="Nusch-Inderbinnen M."/>
            <person name="Stephan R."/>
        </authorList>
    </citation>
    <scope>NUCLEOTIDE SEQUENCE [LARGE SCALE GENOMIC DNA]</scope>
    <source>
        <strain evidence="53 92">N18-0707</strain>
    </source>
</reference>
<evidence type="ECO:0000313" key="75">
    <source>
        <dbReference type="Proteomes" id="UP000423131"/>
    </source>
</evidence>
<evidence type="ECO:0000313" key="5">
    <source>
        <dbReference type="EMBL" id="EAC4553247.1"/>
    </source>
</evidence>
<dbReference type="EMBL" id="AANDSR010000011">
    <property type="protein sequence ID" value="EDN9837692.1"/>
    <property type="molecule type" value="Genomic_DNA"/>
</dbReference>
<dbReference type="SUPFAM" id="SSF46785">
    <property type="entry name" value="Winged helix' DNA-binding domain"/>
    <property type="match status" value="1"/>
</dbReference>
<evidence type="ECO:0000313" key="83">
    <source>
        <dbReference type="Proteomes" id="UP000481141"/>
    </source>
</evidence>
<dbReference type="Proteomes" id="UP000358545">
    <property type="component" value="Unassembled WGS sequence"/>
</dbReference>
<dbReference type="EMBL" id="MJTJ01000020">
    <property type="protein sequence ID" value="OET48188.1"/>
    <property type="molecule type" value="Genomic_DNA"/>
</dbReference>
<reference evidence="42 80" key="8">
    <citation type="submission" date="2019-08" db="EMBL/GenBank/DDBJ databases">
        <authorList>
            <person name="Ashton P.M."/>
            <person name="Dallman T."/>
            <person name="Nair S."/>
            <person name="De Pinna E."/>
            <person name="Peters T."/>
            <person name="Grant K."/>
        </authorList>
    </citation>
    <scope>NUCLEOTIDE SEQUENCE [LARGE SCALE GENOMIC DNA]</scope>
    <source>
        <strain evidence="29 90">282333</strain>
        <strain evidence="30 89">282352</strain>
        <strain evidence="28 93">289003</strain>
        <strain evidence="42 80">788324</strain>
        <strain evidence="16">RL15000286</strain>
    </source>
</reference>
<evidence type="ECO:0000313" key="70">
    <source>
        <dbReference type="Proteomes" id="UP000379076"/>
    </source>
</evidence>
<dbReference type="Pfam" id="PF12802">
    <property type="entry name" value="MarR_2"/>
    <property type="match status" value="1"/>
</dbReference>
<evidence type="ECO:0000313" key="91">
    <source>
        <dbReference type="Proteomes" id="UP000540117"/>
    </source>
</evidence>
<evidence type="ECO:0000313" key="54">
    <source>
        <dbReference type="EMBL" id="OET48188.1"/>
    </source>
</evidence>
<dbReference type="EMBL" id="AALAQH010000008">
    <property type="protein sequence ID" value="ECX6925502.1"/>
    <property type="molecule type" value="Genomic_DNA"/>
</dbReference>
<reference evidence="52 78" key="4">
    <citation type="submission" date="2018-04" db="EMBL/GenBank/DDBJ databases">
        <title>Genome Analysis of a Prevalent Clone of Listeria monocytogenes Sequence Type 87 in China.</title>
        <authorList>
            <person name="Wang Y."/>
        </authorList>
    </citation>
    <scope>NUCLEOTIDE SEQUENCE [LARGE SCALE GENOMIC DNA]</scope>
    <source>
        <strain evidence="52 78">ICDC_LM1523</strain>
    </source>
</reference>
<evidence type="ECO:0000313" key="51">
    <source>
        <dbReference type="EMBL" id="HAJ9594626.1"/>
    </source>
</evidence>
<dbReference type="Proteomes" id="UP000546397">
    <property type="component" value="Unassembled WGS sequence"/>
</dbReference>
<dbReference type="Proteomes" id="UP000844471">
    <property type="component" value="Unassembled WGS sequence"/>
</dbReference>
<dbReference type="Proteomes" id="UP000525850">
    <property type="component" value="Unassembled WGS sequence"/>
</dbReference>
<evidence type="ECO:0000313" key="69">
    <source>
        <dbReference type="Proteomes" id="UP000376505"/>
    </source>
</evidence>
<dbReference type="Proteomes" id="UP000336166">
    <property type="component" value="Unassembled WGS sequence"/>
</dbReference>
<dbReference type="Proteomes" id="UP000467347">
    <property type="component" value="Unassembled WGS sequence"/>
</dbReference>
<dbReference type="Proteomes" id="UP000841146">
    <property type="component" value="Unassembled WGS sequence"/>
</dbReference>
<dbReference type="Proteomes" id="UP000272537">
    <property type="component" value="Unassembled WGS sequence"/>
</dbReference>
<dbReference type="Proteomes" id="UP000345329">
    <property type="component" value="Unassembled WGS sequence"/>
</dbReference>
<evidence type="ECO:0000313" key="100">
    <source>
        <dbReference type="Proteomes" id="UP000844415"/>
    </source>
</evidence>
<evidence type="ECO:0000313" key="88">
    <source>
        <dbReference type="Proteomes" id="UP000528151"/>
    </source>
</evidence>
<keyword evidence="3" id="KW-0804">Transcription</keyword>
<evidence type="ECO:0000313" key="12">
    <source>
        <dbReference type="EMBL" id="EAD5775012.1"/>
    </source>
</evidence>
<evidence type="ECO:0000313" key="72">
    <source>
        <dbReference type="Proteomes" id="UP000398321"/>
    </source>
</evidence>
<dbReference type="EMBL" id="AAAMZD010000005">
    <property type="protein sequence ID" value="EAD3793398.1"/>
    <property type="molecule type" value="Genomic_DNA"/>
</dbReference>
<dbReference type="Proteomes" id="UP000840197">
    <property type="component" value="Unassembled WGS sequence"/>
</dbReference>
<dbReference type="EMBL" id="DAAIJL010000011">
    <property type="protein sequence ID" value="HAB8557936.1"/>
    <property type="molecule type" value="Genomic_DNA"/>
</dbReference>
<evidence type="ECO:0000313" key="98">
    <source>
        <dbReference type="Proteomes" id="UP000841146"/>
    </source>
</evidence>
<dbReference type="Proteomes" id="UP000527632">
    <property type="component" value="Unassembled WGS sequence"/>
</dbReference>
<dbReference type="Proteomes" id="UP000331186">
    <property type="component" value="Unassembled WGS sequence"/>
</dbReference>
<evidence type="ECO:0000313" key="60">
    <source>
        <dbReference type="Proteomes" id="UP000339309"/>
    </source>
</evidence>
<evidence type="ECO:0000313" key="44">
    <source>
        <dbReference type="EMBL" id="HAA8053763.1"/>
    </source>
</evidence>
<dbReference type="EMBL" id="DAAJFY010000004">
    <property type="protein sequence ID" value="HAC0275355.1"/>
    <property type="molecule type" value="Genomic_DNA"/>
</dbReference>
<evidence type="ECO:0000313" key="56">
    <source>
        <dbReference type="Proteomes" id="UP000272537"/>
    </source>
</evidence>